<organism evidence="3 4">
    <name type="scientific">Calidifontibacillus erzurumensis</name>
    <dbReference type="NCBI Taxonomy" id="2741433"/>
    <lineage>
        <taxon>Bacteria</taxon>
        <taxon>Bacillati</taxon>
        <taxon>Bacillota</taxon>
        <taxon>Bacilli</taxon>
        <taxon>Bacillales</taxon>
        <taxon>Bacillaceae</taxon>
        <taxon>Calidifontibacillus/Schinkia group</taxon>
        <taxon>Calidifontibacillus</taxon>
    </lineage>
</organism>
<evidence type="ECO:0000256" key="2">
    <source>
        <dbReference type="SAM" id="Phobius"/>
    </source>
</evidence>
<feature type="compositionally biased region" description="Basic and acidic residues" evidence="1">
    <location>
        <begin position="1"/>
        <end position="22"/>
    </location>
</feature>
<dbReference type="InterPro" id="IPR045946">
    <property type="entry name" value="DUF6366"/>
</dbReference>
<reference evidence="3" key="1">
    <citation type="submission" date="2020-06" db="EMBL/GenBank/DDBJ databases">
        <title>A novel thermopfilic bacterium from Erzurum, Turkey.</title>
        <authorList>
            <person name="Adiguzel A."/>
            <person name="Ay H."/>
            <person name="Baltaci M.O."/>
        </authorList>
    </citation>
    <scope>NUCLEOTIDE SEQUENCE</scope>
    <source>
        <strain evidence="3">P2</strain>
    </source>
</reference>
<dbReference type="Proteomes" id="UP000625804">
    <property type="component" value="Unassembled WGS sequence"/>
</dbReference>
<accession>A0A8J8GDB3</accession>
<keyword evidence="2" id="KW-0472">Membrane</keyword>
<sequence length="70" mass="8117">MTTKEETPEQERERLHQEEQKKNPAGNFNDHLTLTLADMPNTTGMSVKEIGVLILIVLLIFIVYIIYKLF</sequence>
<evidence type="ECO:0000313" key="3">
    <source>
        <dbReference type="EMBL" id="NSL51572.1"/>
    </source>
</evidence>
<protein>
    <submittedName>
        <fullName evidence="3">Uncharacterized protein</fullName>
    </submittedName>
</protein>
<comment type="caution">
    <text evidence="3">The sequence shown here is derived from an EMBL/GenBank/DDBJ whole genome shotgun (WGS) entry which is preliminary data.</text>
</comment>
<keyword evidence="2" id="KW-0812">Transmembrane</keyword>
<evidence type="ECO:0000256" key="1">
    <source>
        <dbReference type="SAM" id="MobiDB-lite"/>
    </source>
</evidence>
<gene>
    <name evidence="3" type="ORF">HR057_07285</name>
</gene>
<evidence type="ECO:0000313" key="4">
    <source>
        <dbReference type="Proteomes" id="UP000625804"/>
    </source>
</evidence>
<keyword evidence="4" id="KW-1185">Reference proteome</keyword>
<feature type="region of interest" description="Disordered" evidence="1">
    <location>
        <begin position="1"/>
        <end position="28"/>
    </location>
</feature>
<dbReference type="EMBL" id="JABTTE010000007">
    <property type="protein sequence ID" value="NSL51572.1"/>
    <property type="molecule type" value="Genomic_DNA"/>
</dbReference>
<keyword evidence="2" id="KW-1133">Transmembrane helix</keyword>
<feature type="transmembrane region" description="Helical" evidence="2">
    <location>
        <begin position="50"/>
        <end position="67"/>
    </location>
</feature>
<dbReference type="RefSeq" id="WP_173730779.1">
    <property type="nucleotide sequence ID" value="NZ_JABTTE010000007.1"/>
</dbReference>
<dbReference type="AlphaFoldDB" id="A0A8J8GDB3"/>
<dbReference type="Pfam" id="PF19893">
    <property type="entry name" value="DUF6366"/>
    <property type="match status" value="1"/>
</dbReference>
<proteinExistence type="predicted"/>
<name>A0A8J8GDB3_9BACI</name>